<dbReference type="PRINTS" id="PR00778">
    <property type="entry name" value="HTHARSR"/>
</dbReference>
<evidence type="ECO:0000313" key="6">
    <source>
        <dbReference type="EMBL" id="TMQ69316.1"/>
    </source>
</evidence>
<dbReference type="InterPro" id="IPR001845">
    <property type="entry name" value="HTH_ArsR_DNA-bd_dom"/>
</dbReference>
<evidence type="ECO:0000259" key="5">
    <source>
        <dbReference type="PROSITE" id="PS50987"/>
    </source>
</evidence>
<accession>A0A538U075</accession>
<dbReference type="SUPFAM" id="SSF46785">
    <property type="entry name" value="Winged helix' DNA-binding domain"/>
    <property type="match status" value="1"/>
</dbReference>
<dbReference type="PANTHER" id="PTHR43132:SF6">
    <property type="entry name" value="HTH-TYPE TRANSCRIPTIONAL REPRESSOR CZRA"/>
    <property type="match status" value="1"/>
</dbReference>
<dbReference type="CDD" id="cd00090">
    <property type="entry name" value="HTH_ARSR"/>
    <property type="match status" value="1"/>
</dbReference>
<dbReference type="InterPro" id="IPR036388">
    <property type="entry name" value="WH-like_DNA-bd_sf"/>
</dbReference>
<protein>
    <submittedName>
        <fullName evidence="6">Winged helix-turn-helix transcriptional regulator</fullName>
    </submittedName>
</protein>
<dbReference type="Gene3D" id="1.10.10.10">
    <property type="entry name" value="Winged helix-like DNA-binding domain superfamily/Winged helix DNA-binding domain"/>
    <property type="match status" value="1"/>
</dbReference>
<feature type="compositionally biased region" description="Basic and acidic residues" evidence="4">
    <location>
        <begin position="89"/>
        <end position="98"/>
    </location>
</feature>
<keyword evidence="3" id="KW-0804">Transcription</keyword>
<feature type="region of interest" description="Disordered" evidence="4">
    <location>
        <begin position="89"/>
        <end position="117"/>
    </location>
</feature>
<keyword evidence="1" id="KW-0805">Transcription regulation</keyword>
<dbReference type="GO" id="GO:0003700">
    <property type="term" value="F:DNA-binding transcription factor activity"/>
    <property type="evidence" value="ECO:0007669"/>
    <property type="project" value="InterPro"/>
</dbReference>
<gene>
    <name evidence="6" type="ORF">E6K80_12155</name>
</gene>
<dbReference type="PROSITE" id="PS50987">
    <property type="entry name" value="HTH_ARSR_2"/>
    <property type="match status" value="1"/>
</dbReference>
<proteinExistence type="predicted"/>
<dbReference type="AlphaFoldDB" id="A0A538U075"/>
<dbReference type="InterPro" id="IPR036390">
    <property type="entry name" value="WH_DNA-bd_sf"/>
</dbReference>
<dbReference type="NCBIfam" id="NF033788">
    <property type="entry name" value="HTH_metalloreg"/>
    <property type="match status" value="1"/>
</dbReference>
<dbReference type="InterPro" id="IPR051011">
    <property type="entry name" value="Metal_resp_trans_reg"/>
</dbReference>
<sequence>MGLGQPRIEPDGALVAVTRESEEPHARVEARQLHLIGHAVGRFERGLLEELRGQATGVDALPLLGLQGAVVEGLGVAVLIHRRFEWPGDQQEEARRPESGATRTHHGSSIGGPFRGVNDSASRAGAVLTSGGAFRHDARHLNRSSTVSKPLEPTIRPRIKSRGRSLKAPLPSEPADDRATVERVARNFRALGDPTRSRIVLALSREERCVTELAARVGLSLSATSHQLRVLRDLDLVRVRRDGKNQVYALNEAAFGFCSPRSCQAWRLVLGPTEPSS</sequence>
<dbReference type="EMBL" id="VBPA01000312">
    <property type="protein sequence ID" value="TMQ69316.1"/>
    <property type="molecule type" value="Genomic_DNA"/>
</dbReference>
<evidence type="ECO:0000256" key="2">
    <source>
        <dbReference type="ARBA" id="ARBA00023125"/>
    </source>
</evidence>
<dbReference type="Pfam" id="PF01022">
    <property type="entry name" value="HTH_5"/>
    <property type="match status" value="1"/>
</dbReference>
<evidence type="ECO:0000313" key="7">
    <source>
        <dbReference type="Proteomes" id="UP000319836"/>
    </source>
</evidence>
<evidence type="ECO:0000256" key="4">
    <source>
        <dbReference type="SAM" id="MobiDB-lite"/>
    </source>
</evidence>
<evidence type="ECO:0000256" key="3">
    <source>
        <dbReference type="ARBA" id="ARBA00023163"/>
    </source>
</evidence>
<reference evidence="6 7" key="1">
    <citation type="journal article" date="2019" name="Nat. Microbiol.">
        <title>Mediterranean grassland soil C-N compound turnover is dependent on rainfall and depth, and is mediated by genomically divergent microorganisms.</title>
        <authorList>
            <person name="Diamond S."/>
            <person name="Andeer P.F."/>
            <person name="Li Z."/>
            <person name="Crits-Christoph A."/>
            <person name="Burstein D."/>
            <person name="Anantharaman K."/>
            <person name="Lane K.R."/>
            <person name="Thomas B.C."/>
            <person name="Pan C."/>
            <person name="Northen T.R."/>
            <person name="Banfield J.F."/>
        </authorList>
    </citation>
    <scope>NUCLEOTIDE SEQUENCE [LARGE SCALE GENOMIC DNA]</scope>
    <source>
        <strain evidence="6">WS_10</strain>
    </source>
</reference>
<feature type="domain" description="HTH arsR-type" evidence="5">
    <location>
        <begin position="176"/>
        <end position="277"/>
    </location>
</feature>
<organism evidence="6 7">
    <name type="scientific">Eiseniibacteriota bacterium</name>
    <dbReference type="NCBI Taxonomy" id="2212470"/>
    <lineage>
        <taxon>Bacteria</taxon>
        <taxon>Candidatus Eiseniibacteriota</taxon>
    </lineage>
</organism>
<dbReference type="PANTHER" id="PTHR43132">
    <property type="entry name" value="ARSENICAL RESISTANCE OPERON REPRESSOR ARSR-RELATED"/>
    <property type="match status" value="1"/>
</dbReference>
<dbReference type="GO" id="GO:0003677">
    <property type="term" value="F:DNA binding"/>
    <property type="evidence" value="ECO:0007669"/>
    <property type="project" value="UniProtKB-KW"/>
</dbReference>
<evidence type="ECO:0000256" key="1">
    <source>
        <dbReference type="ARBA" id="ARBA00023015"/>
    </source>
</evidence>
<name>A0A538U075_UNCEI</name>
<keyword evidence="2" id="KW-0238">DNA-binding</keyword>
<dbReference type="Proteomes" id="UP000319836">
    <property type="component" value="Unassembled WGS sequence"/>
</dbReference>
<dbReference type="SMART" id="SM00418">
    <property type="entry name" value="HTH_ARSR"/>
    <property type="match status" value="1"/>
</dbReference>
<dbReference type="InterPro" id="IPR011991">
    <property type="entry name" value="ArsR-like_HTH"/>
</dbReference>
<comment type="caution">
    <text evidence="6">The sequence shown here is derived from an EMBL/GenBank/DDBJ whole genome shotgun (WGS) entry which is preliminary data.</text>
</comment>